<evidence type="ECO:0000313" key="1">
    <source>
        <dbReference type="EMBL" id="NMD87708.1"/>
    </source>
</evidence>
<sequence>MAWTQQEINDCINSCKQRAATDAEFRGKLLADPAAAIREVSGKEIPAGFRIKVLESDPAYDATFVLPPAASGDVSDKELDGVTGGSLLCAFETCAANACGADK</sequence>
<reference evidence="1 4" key="2">
    <citation type="submission" date="2020-04" db="EMBL/GenBank/DDBJ databases">
        <authorList>
            <person name="Hitch T.C.A."/>
            <person name="Wylensek D."/>
            <person name="Clavel T."/>
        </authorList>
    </citation>
    <scope>NUCLEOTIDE SEQUENCE [LARGE SCALE GENOMIC DNA]</scope>
    <source>
        <strain evidence="1 4">COR2-253-APC-1A</strain>
    </source>
</reference>
<accession>A0A2U1B6P6</accession>
<name>A0A2U1B6P6_9BACT</name>
<dbReference type="AlphaFoldDB" id="A0A2U1B6P6"/>
<protein>
    <submittedName>
        <fullName evidence="2">Putative ribosomally synthesized peptide</fullName>
    </submittedName>
</protein>
<comment type="caution">
    <text evidence="2">The sequence shown here is derived from an EMBL/GenBank/DDBJ whole genome shotgun (WGS) entry which is preliminary data.</text>
</comment>
<keyword evidence="3" id="KW-1185">Reference proteome</keyword>
<dbReference type="Proteomes" id="UP000245959">
    <property type="component" value="Unassembled WGS sequence"/>
</dbReference>
<dbReference type="EMBL" id="JABAEW010000029">
    <property type="protein sequence ID" value="NMD87708.1"/>
    <property type="molecule type" value="Genomic_DNA"/>
</dbReference>
<dbReference type="GO" id="GO:0003824">
    <property type="term" value="F:catalytic activity"/>
    <property type="evidence" value="ECO:0007669"/>
    <property type="project" value="InterPro"/>
</dbReference>
<dbReference type="EMBL" id="QEKH01000007">
    <property type="protein sequence ID" value="PVY44291.1"/>
    <property type="molecule type" value="Genomic_DNA"/>
</dbReference>
<evidence type="ECO:0000313" key="3">
    <source>
        <dbReference type="Proteomes" id="UP000245959"/>
    </source>
</evidence>
<dbReference type="GeneID" id="78294606"/>
<dbReference type="GO" id="GO:0046914">
    <property type="term" value="F:transition metal ion binding"/>
    <property type="evidence" value="ECO:0007669"/>
    <property type="project" value="InterPro"/>
</dbReference>
<proteinExistence type="predicted"/>
<reference evidence="2 3" key="1">
    <citation type="submission" date="2018-04" db="EMBL/GenBank/DDBJ databases">
        <title>Genomic Encyclopedia of Type Strains, Phase IV (KMG-IV): sequencing the most valuable type-strain genomes for metagenomic binning, comparative biology and taxonomic classification.</title>
        <authorList>
            <person name="Goeker M."/>
        </authorList>
    </citation>
    <scope>NUCLEOTIDE SEQUENCE [LARGE SCALE GENOMIC DNA]</scope>
    <source>
        <strain evidence="2 3">DSM 14823</strain>
    </source>
</reference>
<dbReference type="Proteomes" id="UP000576225">
    <property type="component" value="Unassembled WGS sequence"/>
</dbReference>
<dbReference type="SUPFAM" id="SSF56209">
    <property type="entry name" value="Nitrile hydratase alpha chain"/>
    <property type="match status" value="1"/>
</dbReference>
<evidence type="ECO:0000313" key="2">
    <source>
        <dbReference type="EMBL" id="PVY44291.1"/>
    </source>
</evidence>
<dbReference type="InterPro" id="IPR036648">
    <property type="entry name" value="CN_Hdrase_a/SCN_Hdrase_g_sf"/>
</dbReference>
<dbReference type="Gene3D" id="3.90.330.10">
    <property type="entry name" value="Nitrile hydratase alpha /Thiocyanate hydrolase gamma"/>
    <property type="match status" value="1"/>
</dbReference>
<dbReference type="OrthoDB" id="4741099at2"/>
<evidence type="ECO:0000313" key="4">
    <source>
        <dbReference type="Proteomes" id="UP000576225"/>
    </source>
</evidence>
<gene>
    <name evidence="2" type="ORF">C8D82_10746</name>
    <name evidence="1" type="ORF">HF882_14050</name>
</gene>
<dbReference type="RefSeq" id="WP_116883296.1">
    <property type="nucleotide sequence ID" value="NZ_CABMMC010000006.1"/>
</dbReference>
<organism evidence="2 3">
    <name type="scientific">Victivallis vadensis</name>
    <dbReference type="NCBI Taxonomy" id="172901"/>
    <lineage>
        <taxon>Bacteria</taxon>
        <taxon>Pseudomonadati</taxon>
        <taxon>Lentisphaerota</taxon>
        <taxon>Lentisphaeria</taxon>
        <taxon>Victivallales</taxon>
        <taxon>Victivallaceae</taxon>
        <taxon>Victivallis</taxon>
    </lineage>
</organism>